<dbReference type="PANTHER" id="PTHR35342">
    <property type="entry name" value="TRICARBOXYLIC TRANSPORT PROTEIN"/>
    <property type="match status" value="1"/>
</dbReference>
<keyword evidence="1" id="KW-0472">Membrane</keyword>
<name>A0A848CFF9_9BACT</name>
<dbReference type="Proteomes" id="UP000522333">
    <property type="component" value="Unassembled WGS sequence"/>
</dbReference>
<accession>A0A848CFF9</accession>
<dbReference type="EMBL" id="JABAFY010000059">
    <property type="protein sequence ID" value="NME53038.1"/>
    <property type="molecule type" value="Genomic_DNA"/>
</dbReference>
<organism evidence="3 4">
    <name type="scientific">Desulfovibrio piger</name>
    <dbReference type="NCBI Taxonomy" id="901"/>
    <lineage>
        <taxon>Bacteria</taxon>
        <taxon>Pseudomonadati</taxon>
        <taxon>Thermodesulfobacteriota</taxon>
        <taxon>Desulfovibrionia</taxon>
        <taxon>Desulfovibrionales</taxon>
        <taxon>Desulfovibrionaceae</taxon>
        <taxon>Desulfovibrio</taxon>
    </lineage>
</organism>
<dbReference type="PANTHER" id="PTHR35342:SF5">
    <property type="entry name" value="TRICARBOXYLIC TRANSPORT PROTEIN"/>
    <property type="match status" value="1"/>
</dbReference>
<keyword evidence="1" id="KW-0812">Transmembrane</keyword>
<gene>
    <name evidence="3" type="ORF">HF854_11070</name>
</gene>
<feature type="transmembrane region" description="Helical" evidence="1">
    <location>
        <begin position="421"/>
        <end position="449"/>
    </location>
</feature>
<keyword evidence="1" id="KW-1133">Transmembrane helix</keyword>
<feature type="transmembrane region" description="Helical" evidence="1">
    <location>
        <begin position="124"/>
        <end position="141"/>
    </location>
</feature>
<sequence length="505" mass="54200">MLENLMGALDLVLCWENFFWAFVGVFCGAIMGAIPGLTDTMAIVLLLPFTYYLGPIPGIAMLMGLSKGGNFGGSLPAILFNIPGTPQAMCTTFDGHPLAMQGKSGKAMQTALFSSVTADALSDLVLIFLAAPVAAVALHIGPPEYSMVVLFSLVVISVAATVDPLQGLLSTALGLLLATVGTDPEYGTLRFTFGIIELSDGISLMPMVIGLLAFSEVLLQAENYFRQRLNGKGAMQQVPVSSDPDDNRMTGKEFKMCLPTIGRSTVIGSIVGIVPGIGTTVGAYLSYLWARRKSKTPEKFGKGALEGIAASEAGNNAVNGPNLVPLVTLGIPGNLAAALILGGFMIKGLVPGPRFMEDHAPLLYALFAVLFISNIFTLFVGSFFIRYARRLTNIPRSALYACILVFSILGSYVYNGNVFDVWVMFCFGIFGYVLIKMSLNLPTLIVAFFLGELLEEKVRQTLLISNGDWTVFFTRPLALLFIVLTVVVTYLYIAKIKKAASRVVE</sequence>
<reference evidence="3 4" key="1">
    <citation type="submission" date="2020-04" db="EMBL/GenBank/DDBJ databases">
        <authorList>
            <person name="Hitch T.C.A."/>
            <person name="Wylensek D."/>
            <person name="Clavel T."/>
        </authorList>
    </citation>
    <scope>NUCLEOTIDE SEQUENCE [LARGE SCALE GENOMIC DNA]</scope>
    <source>
        <strain evidence="3 4">PG-251-APC-1</strain>
    </source>
</reference>
<feature type="domain" description="DUF112" evidence="2">
    <location>
        <begin position="19"/>
        <end position="445"/>
    </location>
</feature>
<dbReference type="AlphaFoldDB" id="A0A848CFF9"/>
<dbReference type="Pfam" id="PF01970">
    <property type="entry name" value="TctA"/>
    <property type="match status" value="1"/>
</dbReference>
<feature type="transmembrane region" description="Helical" evidence="1">
    <location>
        <begin position="469"/>
        <end position="493"/>
    </location>
</feature>
<comment type="caution">
    <text evidence="3">The sequence shown here is derived from an EMBL/GenBank/DDBJ whole genome shotgun (WGS) entry which is preliminary data.</text>
</comment>
<evidence type="ECO:0000259" key="2">
    <source>
        <dbReference type="Pfam" id="PF01970"/>
    </source>
</evidence>
<protein>
    <recommendedName>
        <fullName evidence="2">DUF112 domain-containing protein</fullName>
    </recommendedName>
</protein>
<feature type="transmembrane region" description="Helical" evidence="1">
    <location>
        <begin position="362"/>
        <end position="385"/>
    </location>
</feature>
<proteinExistence type="predicted"/>
<evidence type="ECO:0000313" key="3">
    <source>
        <dbReference type="EMBL" id="NME53038.1"/>
    </source>
</evidence>
<feature type="transmembrane region" description="Helical" evidence="1">
    <location>
        <begin position="44"/>
        <end position="65"/>
    </location>
</feature>
<feature type="transmembrane region" description="Helical" evidence="1">
    <location>
        <begin position="331"/>
        <end position="350"/>
    </location>
</feature>
<evidence type="ECO:0000313" key="4">
    <source>
        <dbReference type="Proteomes" id="UP000522333"/>
    </source>
</evidence>
<dbReference type="InterPro" id="IPR002823">
    <property type="entry name" value="DUF112_TM"/>
</dbReference>
<feature type="transmembrane region" description="Helical" evidence="1">
    <location>
        <begin position="265"/>
        <end position="290"/>
    </location>
</feature>
<feature type="transmembrane region" description="Helical" evidence="1">
    <location>
        <begin position="18"/>
        <end position="37"/>
    </location>
</feature>
<feature type="transmembrane region" description="Helical" evidence="1">
    <location>
        <begin position="397"/>
        <end position="414"/>
    </location>
</feature>
<feature type="transmembrane region" description="Helical" evidence="1">
    <location>
        <begin position="148"/>
        <end position="181"/>
    </location>
</feature>
<evidence type="ECO:0000256" key="1">
    <source>
        <dbReference type="SAM" id="Phobius"/>
    </source>
</evidence>
<dbReference type="RefSeq" id="WP_168936334.1">
    <property type="nucleotide sequence ID" value="NZ_JABAFY010000059.1"/>
</dbReference>